<dbReference type="InterPro" id="IPR025613">
    <property type="entry name" value="YlbE"/>
</dbReference>
<proteinExistence type="predicted"/>
<sequence length="86" mass="10129">MMRQEILHYLNTRPDLKFFIRERPEWYRTLSRNPGSMQELEEQAKVFFGKTFGQRVDRFHQQLKSIGLLMELLGEAGGDKNNNPGS</sequence>
<reference evidence="2" key="1">
    <citation type="journal article" date="2019" name="Int. J. Syst. Evol. Microbiol.">
        <title>The Global Catalogue of Microorganisms (GCM) 10K type strain sequencing project: providing services to taxonomists for standard genome sequencing and annotation.</title>
        <authorList>
            <consortium name="The Broad Institute Genomics Platform"/>
            <consortium name="The Broad Institute Genome Sequencing Center for Infectious Disease"/>
            <person name="Wu L."/>
            <person name="Ma J."/>
        </authorList>
    </citation>
    <scope>NUCLEOTIDE SEQUENCE [LARGE SCALE GENOMIC DNA]</scope>
    <source>
        <strain evidence="2">NBRC 106396</strain>
    </source>
</reference>
<keyword evidence="2" id="KW-1185">Reference proteome</keyword>
<dbReference type="EMBL" id="JBHTCP010000016">
    <property type="protein sequence ID" value="MFC7372048.1"/>
    <property type="molecule type" value="Genomic_DNA"/>
</dbReference>
<gene>
    <name evidence="1" type="ORF">ACFQPF_10175</name>
</gene>
<evidence type="ECO:0000313" key="2">
    <source>
        <dbReference type="Proteomes" id="UP001596549"/>
    </source>
</evidence>
<accession>A0ABW2NS90</accession>
<protein>
    <submittedName>
        <fullName evidence="1">YlbE-like family protein</fullName>
    </submittedName>
</protein>
<dbReference type="Pfam" id="PF14003">
    <property type="entry name" value="YlbE"/>
    <property type="match status" value="1"/>
</dbReference>
<dbReference type="RefSeq" id="WP_379749246.1">
    <property type="nucleotide sequence ID" value="NZ_JBHTCP010000016.1"/>
</dbReference>
<comment type="caution">
    <text evidence="1">The sequence shown here is derived from an EMBL/GenBank/DDBJ whole genome shotgun (WGS) entry which is preliminary data.</text>
</comment>
<organism evidence="1 2">
    <name type="scientific">Fictibacillus iocasae</name>
    <dbReference type="NCBI Taxonomy" id="2715437"/>
    <lineage>
        <taxon>Bacteria</taxon>
        <taxon>Bacillati</taxon>
        <taxon>Bacillota</taxon>
        <taxon>Bacilli</taxon>
        <taxon>Bacillales</taxon>
        <taxon>Fictibacillaceae</taxon>
        <taxon>Fictibacillus</taxon>
    </lineage>
</organism>
<name>A0ABW2NS90_9BACL</name>
<dbReference type="Proteomes" id="UP001596549">
    <property type="component" value="Unassembled WGS sequence"/>
</dbReference>
<evidence type="ECO:0000313" key="1">
    <source>
        <dbReference type="EMBL" id="MFC7372048.1"/>
    </source>
</evidence>